<dbReference type="EC" id="6.5.1.1" evidence="1"/>
<dbReference type="Gene3D" id="3.30.1490.70">
    <property type="match status" value="1"/>
</dbReference>
<dbReference type="EMBL" id="JBHHMI010000024">
    <property type="protein sequence ID" value="MFB5269057.1"/>
    <property type="molecule type" value="Genomic_DNA"/>
</dbReference>
<accession>A0ABV5AXW0</accession>
<name>A0ABV5AXW0_9BACL</name>
<evidence type="ECO:0000313" key="6">
    <source>
        <dbReference type="Proteomes" id="UP001580346"/>
    </source>
</evidence>
<dbReference type="SUPFAM" id="SSF56091">
    <property type="entry name" value="DNA ligase/mRNA capping enzyme, catalytic domain"/>
    <property type="match status" value="1"/>
</dbReference>
<keyword evidence="2 5" id="KW-0436">Ligase</keyword>
<dbReference type="InterPro" id="IPR012309">
    <property type="entry name" value="DNA_ligase_ATP-dep_C"/>
</dbReference>
<dbReference type="RefSeq" id="WP_375357333.1">
    <property type="nucleotide sequence ID" value="NZ_JBHHMI010000024.1"/>
</dbReference>
<dbReference type="InterPro" id="IPR016059">
    <property type="entry name" value="DNA_ligase_ATP-dep_CS"/>
</dbReference>
<reference evidence="5 6" key="1">
    <citation type="submission" date="2024-09" db="EMBL/GenBank/DDBJ databases">
        <title>Paenibacillus zeirhizospherea sp. nov., isolated from surface of the maize (Zea mays) roots in a horticulture field, Hungary.</title>
        <authorList>
            <person name="Marton D."/>
            <person name="Farkas M."/>
            <person name="Bedics A."/>
            <person name="Toth E."/>
            <person name="Tancsics A."/>
            <person name="Boka K."/>
            <person name="Maroti G."/>
            <person name="Kriszt B."/>
            <person name="Cserhati M."/>
        </authorList>
    </citation>
    <scope>NUCLEOTIDE SEQUENCE [LARGE SCALE GENOMIC DNA]</scope>
    <source>
        <strain evidence="5 6">KCTC 33519</strain>
    </source>
</reference>
<evidence type="ECO:0000256" key="2">
    <source>
        <dbReference type="ARBA" id="ARBA00022598"/>
    </source>
</evidence>
<evidence type="ECO:0000256" key="3">
    <source>
        <dbReference type="ARBA" id="ARBA00034003"/>
    </source>
</evidence>
<dbReference type="InterPro" id="IPR012340">
    <property type="entry name" value="NA-bd_OB-fold"/>
</dbReference>
<dbReference type="Pfam" id="PF01068">
    <property type="entry name" value="DNA_ligase_A_M"/>
    <property type="match status" value="1"/>
</dbReference>
<dbReference type="SUPFAM" id="SSF50249">
    <property type="entry name" value="Nucleic acid-binding proteins"/>
    <property type="match status" value="1"/>
</dbReference>
<keyword evidence="6" id="KW-1185">Reference proteome</keyword>
<sequence length="317" mass="36099">MELQPIVPFEPVRTEHIPDGPEWIAQVKWDGVRMLAYCSQEQVRLVNRRLNDRTLQYPELLQPSVYCSASSFILDGELVAFDGGKPSFHEIMKRDSLRKQQSIRQAVSRIPVVYMVFDVLMAEDRWVTALPLAQRQDLLQDIIKPEQPLVQIVQSFPDGTALFRAVSEQGLEGVVLKRTDSPYLIDGKDKRWQKRKINRDLYAVIGGVTFRDKVVNSLLLGLYTPEGQLMYIGHAGTGQLTVTDWTGLTERVKPLELGTIPFNAKPPLLRETTWIRPQLVVKVAFLEWTPGGTMRHPSIESIVEHISPEECTTEQLK</sequence>
<dbReference type="Gene3D" id="3.30.470.30">
    <property type="entry name" value="DNA ligase/mRNA capping enzyme"/>
    <property type="match status" value="1"/>
</dbReference>
<dbReference type="Proteomes" id="UP001580346">
    <property type="component" value="Unassembled WGS sequence"/>
</dbReference>
<dbReference type="PANTHER" id="PTHR45997:SF1">
    <property type="entry name" value="DNA LIGASE 4"/>
    <property type="match status" value="1"/>
</dbReference>
<dbReference type="GO" id="GO:0016874">
    <property type="term" value="F:ligase activity"/>
    <property type="evidence" value="ECO:0007669"/>
    <property type="project" value="UniProtKB-KW"/>
</dbReference>
<comment type="caution">
    <text evidence="5">The sequence shown here is derived from an EMBL/GenBank/DDBJ whole genome shotgun (WGS) entry which is preliminary data.</text>
</comment>
<dbReference type="PROSITE" id="PS50160">
    <property type="entry name" value="DNA_LIGASE_A3"/>
    <property type="match status" value="1"/>
</dbReference>
<dbReference type="CDD" id="cd07906">
    <property type="entry name" value="Adenylation_DNA_ligase_LigD_LigC"/>
    <property type="match status" value="1"/>
</dbReference>
<comment type="catalytic activity">
    <reaction evidence="3">
        <text>ATP + (deoxyribonucleotide)n-3'-hydroxyl + 5'-phospho-(deoxyribonucleotide)m = (deoxyribonucleotide)n+m + AMP + diphosphate.</text>
        <dbReference type="EC" id="6.5.1.1"/>
    </reaction>
</comment>
<gene>
    <name evidence="5" type="ORF">ACE41H_20035</name>
</gene>
<protein>
    <recommendedName>
        <fullName evidence="1">DNA ligase (ATP)</fullName>
        <ecNumber evidence="1">6.5.1.1</ecNumber>
    </recommendedName>
</protein>
<evidence type="ECO:0000259" key="4">
    <source>
        <dbReference type="PROSITE" id="PS50160"/>
    </source>
</evidence>
<evidence type="ECO:0000256" key="1">
    <source>
        <dbReference type="ARBA" id="ARBA00012727"/>
    </source>
</evidence>
<organism evidence="5 6">
    <name type="scientific">Paenibacillus enshidis</name>
    <dbReference type="NCBI Taxonomy" id="1458439"/>
    <lineage>
        <taxon>Bacteria</taxon>
        <taxon>Bacillati</taxon>
        <taxon>Bacillota</taxon>
        <taxon>Bacilli</taxon>
        <taxon>Bacillales</taxon>
        <taxon>Paenibacillaceae</taxon>
        <taxon>Paenibacillus</taxon>
    </lineage>
</organism>
<dbReference type="Gene3D" id="2.40.50.140">
    <property type="entry name" value="Nucleic acid-binding proteins"/>
    <property type="match status" value="1"/>
</dbReference>
<evidence type="ECO:0000313" key="5">
    <source>
        <dbReference type="EMBL" id="MFB5269057.1"/>
    </source>
</evidence>
<dbReference type="Pfam" id="PF04679">
    <property type="entry name" value="DNA_ligase_A_C"/>
    <property type="match status" value="1"/>
</dbReference>
<feature type="domain" description="ATP-dependent DNA ligase family profile" evidence="4">
    <location>
        <begin position="105"/>
        <end position="196"/>
    </location>
</feature>
<dbReference type="PROSITE" id="PS00697">
    <property type="entry name" value="DNA_LIGASE_A1"/>
    <property type="match status" value="1"/>
</dbReference>
<dbReference type="InterPro" id="IPR012310">
    <property type="entry name" value="DNA_ligase_ATP-dep_cent"/>
</dbReference>
<dbReference type="CDD" id="cd07971">
    <property type="entry name" value="OBF_DNA_ligase_LigD"/>
    <property type="match status" value="1"/>
</dbReference>
<proteinExistence type="predicted"/>
<dbReference type="InterPro" id="IPR029710">
    <property type="entry name" value="LIG4"/>
</dbReference>
<dbReference type="PANTHER" id="PTHR45997">
    <property type="entry name" value="DNA LIGASE 4"/>
    <property type="match status" value="1"/>
</dbReference>